<reference evidence="1 2" key="1">
    <citation type="submission" date="2024-09" db="EMBL/GenBank/DDBJ databases">
        <title>Rethinking Asexuality: The Enigmatic Case of Functional Sexual Genes in Lepraria (Stereocaulaceae).</title>
        <authorList>
            <person name="Doellman M."/>
            <person name="Sun Y."/>
            <person name="Barcenas-Pena A."/>
            <person name="Lumbsch H.T."/>
            <person name="Grewe F."/>
        </authorList>
    </citation>
    <scope>NUCLEOTIDE SEQUENCE [LARGE SCALE GENOMIC DNA]</scope>
    <source>
        <strain evidence="1 2">Grewe 0041</strain>
    </source>
</reference>
<keyword evidence="2" id="KW-1185">Reference proteome</keyword>
<proteinExistence type="predicted"/>
<dbReference type="EMBL" id="JBHFEH010000050">
    <property type="protein sequence ID" value="KAL2050248.1"/>
    <property type="molecule type" value="Genomic_DNA"/>
</dbReference>
<gene>
    <name evidence="1" type="ORF">ABVK25_009475</name>
</gene>
<dbReference type="Proteomes" id="UP001590951">
    <property type="component" value="Unassembled WGS sequence"/>
</dbReference>
<protein>
    <submittedName>
        <fullName evidence="1">Uncharacterized protein</fullName>
    </submittedName>
</protein>
<evidence type="ECO:0000313" key="2">
    <source>
        <dbReference type="Proteomes" id="UP001590951"/>
    </source>
</evidence>
<accession>A0ABR4AX62</accession>
<sequence length="127" mass="14248">MTEFITADMEAKTRVKMVKISVSGTTAASIGVEGKFMQTILSSANSSEEHKFSAFSSHLFQYTVTVCRVGGIDWPRVCLDLTDYSMRPHLLEYTCLAISERVKVFTDWCGNVAQPGGHEISMFWRQL</sequence>
<name>A0ABR4AX62_9LECA</name>
<evidence type="ECO:0000313" key="1">
    <source>
        <dbReference type="EMBL" id="KAL2050248.1"/>
    </source>
</evidence>
<organism evidence="1 2">
    <name type="scientific">Lepraria finkii</name>
    <dbReference type="NCBI Taxonomy" id="1340010"/>
    <lineage>
        <taxon>Eukaryota</taxon>
        <taxon>Fungi</taxon>
        <taxon>Dikarya</taxon>
        <taxon>Ascomycota</taxon>
        <taxon>Pezizomycotina</taxon>
        <taxon>Lecanoromycetes</taxon>
        <taxon>OSLEUM clade</taxon>
        <taxon>Lecanoromycetidae</taxon>
        <taxon>Lecanorales</taxon>
        <taxon>Lecanorineae</taxon>
        <taxon>Stereocaulaceae</taxon>
        <taxon>Lepraria</taxon>
    </lineage>
</organism>
<comment type="caution">
    <text evidence="1">The sequence shown here is derived from an EMBL/GenBank/DDBJ whole genome shotgun (WGS) entry which is preliminary data.</text>
</comment>